<dbReference type="CDD" id="cd03392">
    <property type="entry name" value="PAP2_like_2"/>
    <property type="match status" value="1"/>
</dbReference>
<evidence type="ECO:0000256" key="1">
    <source>
        <dbReference type="SAM" id="Phobius"/>
    </source>
</evidence>
<keyword evidence="4" id="KW-1185">Reference proteome</keyword>
<dbReference type="InterPro" id="IPR000326">
    <property type="entry name" value="PAP2/HPO"/>
</dbReference>
<dbReference type="Proteomes" id="UP001529343">
    <property type="component" value="Unassembled WGS sequence"/>
</dbReference>
<dbReference type="SUPFAM" id="SSF48317">
    <property type="entry name" value="Acid phosphatase/Vanadium-dependent haloperoxidase"/>
    <property type="match status" value="1"/>
</dbReference>
<reference evidence="4" key="1">
    <citation type="submission" date="2023-06" db="EMBL/GenBank/DDBJ databases">
        <title>Identification and characterization of horizontal gene transfer across gut microbiota members of farm animals based on homology search.</title>
        <authorList>
            <person name="Zeman M."/>
            <person name="Kubasova T."/>
            <person name="Jahodarova E."/>
            <person name="Nykrynova M."/>
            <person name="Rychlik I."/>
        </authorList>
    </citation>
    <scope>NUCLEOTIDE SEQUENCE [LARGE SCALE GENOMIC DNA]</scope>
    <source>
        <strain evidence="4">161_Gplus</strain>
    </source>
</reference>
<dbReference type="Gene3D" id="1.20.144.10">
    <property type="entry name" value="Phosphatidic acid phosphatase type 2/haloperoxidase"/>
    <property type="match status" value="2"/>
</dbReference>
<feature type="transmembrane region" description="Helical" evidence="1">
    <location>
        <begin position="85"/>
        <end position="106"/>
    </location>
</feature>
<feature type="transmembrane region" description="Helical" evidence="1">
    <location>
        <begin position="153"/>
        <end position="173"/>
    </location>
</feature>
<keyword evidence="1" id="KW-0812">Transmembrane</keyword>
<comment type="caution">
    <text evidence="3">The sequence shown here is derived from an EMBL/GenBank/DDBJ whole genome shotgun (WGS) entry which is preliminary data.</text>
</comment>
<dbReference type="SMART" id="SM00014">
    <property type="entry name" value="acidPPc"/>
    <property type="match status" value="1"/>
</dbReference>
<dbReference type="InterPro" id="IPR036938">
    <property type="entry name" value="PAP2/HPO_sf"/>
</dbReference>
<evidence type="ECO:0000259" key="2">
    <source>
        <dbReference type="SMART" id="SM00014"/>
    </source>
</evidence>
<evidence type="ECO:0000313" key="4">
    <source>
        <dbReference type="Proteomes" id="UP001529343"/>
    </source>
</evidence>
<protein>
    <submittedName>
        <fullName evidence="3">Phosphatase PAP2 family protein</fullName>
    </submittedName>
</protein>
<sequence length="206" mass="23639">MKKYTKLLAGIGCWLIFAIFLLGVQGDASWIHQLDQWGYQLLQPTTAVRTRVFKTITHLGDPMILLPLSILIGILFWWRRRFIRGLQFASLQLVGYLLVIAVKYSLRRPRPEHKLIPAHGFSFPSGHTFATTVFVLTVAALIWPHLKRRWQRIVVGLAAGFWIILVMASRVYLRNHFTSDVFAGLCLASGWWLLATAAWQRIAQCR</sequence>
<evidence type="ECO:0000313" key="3">
    <source>
        <dbReference type="EMBL" id="MDM8267114.1"/>
    </source>
</evidence>
<name>A0ABT7UZN5_9LACO</name>
<dbReference type="Pfam" id="PF01569">
    <property type="entry name" value="PAP2"/>
    <property type="match status" value="1"/>
</dbReference>
<keyword evidence="1" id="KW-1133">Transmembrane helix</keyword>
<proteinExistence type="predicted"/>
<organism evidence="3 4">
    <name type="scientific">Limosilactobacillus pontis</name>
    <dbReference type="NCBI Taxonomy" id="35787"/>
    <lineage>
        <taxon>Bacteria</taxon>
        <taxon>Bacillati</taxon>
        <taxon>Bacillota</taxon>
        <taxon>Bacilli</taxon>
        <taxon>Lactobacillales</taxon>
        <taxon>Lactobacillaceae</taxon>
        <taxon>Limosilactobacillus</taxon>
    </lineage>
</organism>
<accession>A0ABT7UZN5</accession>
<dbReference type="PANTHER" id="PTHR14969:SF13">
    <property type="entry name" value="AT30094P"/>
    <property type="match status" value="1"/>
</dbReference>
<feature type="transmembrane region" description="Helical" evidence="1">
    <location>
        <begin position="59"/>
        <end position="78"/>
    </location>
</feature>
<feature type="transmembrane region" description="Helical" evidence="1">
    <location>
        <begin position="126"/>
        <end position="146"/>
    </location>
</feature>
<reference evidence="3 4" key="2">
    <citation type="submission" date="2023-06" db="EMBL/GenBank/DDBJ databases">
        <authorList>
            <person name="Zeman M."/>
            <person name="Kubasova T."/>
            <person name="Jahodarova E."/>
            <person name="Nykrynova M."/>
            <person name="Rychlik I."/>
        </authorList>
    </citation>
    <scope>NUCLEOTIDE SEQUENCE [LARGE SCALE GENOMIC DNA]</scope>
    <source>
        <strain evidence="3 4">161_Gplus</strain>
    </source>
</reference>
<dbReference type="RefSeq" id="WP_289586500.1">
    <property type="nucleotide sequence ID" value="NZ_JAUDDW010000037.1"/>
</dbReference>
<feature type="transmembrane region" description="Helical" evidence="1">
    <location>
        <begin position="179"/>
        <end position="199"/>
    </location>
</feature>
<dbReference type="PANTHER" id="PTHR14969">
    <property type="entry name" value="SPHINGOSINE-1-PHOSPHATE PHOSPHOHYDROLASE"/>
    <property type="match status" value="1"/>
</dbReference>
<feature type="domain" description="Phosphatidic acid phosphatase type 2/haloperoxidase" evidence="2">
    <location>
        <begin position="83"/>
        <end position="196"/>
    </location>
</feature>
<dbReference type="EMBL" id="JAUDDW010000037">
    <property type="protein sequence ID" value="MDM8267114.1"/>
    <property type="molecule type" value="Genomic_DNA"/>
</dbReference>
<gene>
    <name evidence="3" type="ORF">QUW44_08150</name>
</gene>
<keyword evidence="1" id="KW-0472">Membrane</keyword>